<organism evidence="1 2">
    <name type="scientific">Mycobacterium bohemicum DSM 44277</name>
    <dbReference type="NCBI Taxonomy" id="1236609"/>
    <lineage>
        <taxon>Bacteria</taxon>
        <taxon>Bacillati</taxon>
        <taxon>Actinomycetota</taxon>
        <taxon>Actinomycetes</taxon>
        <taxon>Mycobacteriales</taxon>
        <taxon>Mycobacteriaceae</taxon>
        <taxon>Mycobacterium</taxon>
    </lineage>
</organism>
<protein>
    <submittedName>
        <fullName evidence="1">Uncharacterized protein</fullName>
    </submittedName>
</protein>
<gene>
    <name evidence="1" type="ORF">BN971_04225</name>
</gene>
<evidence type="ECO:0000313" key="2">
    <source>
        <dbReference type="Proteomes" id="UP000198875"/>
    </source>
</evidence>
<accession>A0A0U0WFF1</accession>
<dbReference type="AlphaFoldDB" id="A0A0U0WFF1"/>
<proteinExistence type="predicted"/>
<evidence type="ECO:0000313" key="1">
    <source>
        <dbReference type="EMBL" id="CPR12919.1"/>
    </source>
</evidence>
<dbReference type="Proteomes" id="UP000198875">
    <property type="component" value="Unassembled WGS sequence"/>
</dbReference>
<dbReference type="RefSeq" id="WP_211704229.1">
    <property type="nucleotide sequence ID" value="NZ_CSTD01000005.1"/>
</dbReference>
<sequence length="181" mass="18325">MLRIDALGAGGEYRTRKSEVIASMSGVAVAELSVVPPLYVSRTMAAQRKVAPLPAPRREEALSEAAGIFTGGVIAGLDFESYVRLASRISGVPIAVTRAGARGAGPVTPMTRPVVCAIDCTTGTASSVTGLVSVCTALAAPAAVETPARTSCAAPPATPATTSVTPGIFTASPFDCVYRDS</sequence>
<name>A0A0U0WFF1_MYCBE</name>
<dbReference type="EMBL" id="CSTD01000005">
    <property type="protein sequence ID" value="CPR12919.1"/>
    <property type="molecule type" value="Genomic_DNA"/>
</dbReference>
<reference evidence="1 2" key="1">
    <citation type="submission" date="2015-03" db="EMBL/GenBank/DDBJ databases">
        <authorList>
            <person name="Murphy D."/>
        </authorList>
    </citation>
    <scope>NUCLEOTIDE SEQUENCE [LARGE SCALE GENOMIC DNA]</scope>
    <source>
        <strain evidence="1 2">DSM 44277</strain>
    </source>
</reference>